<dbReference type="PANTHER" id="PTHR30619:SF7">
    <property type="entry name" value="BETA-LACTAMASE DOMAIN PROTEIN"/>
    <property type="match status" value="1"/>
</dbReference>
<dbReference type="OrthoDB" id="9761531at2"/>
<dbReference type="Pfam" id="PF00753">
    <property type="entry name" value="Lactamase_B"/>
    <property type="match status" value="1"/>
</dbReference>
<dbReference type="Gene3D" id="3.60.15.10">
    <property type="entry name" value="Ribonuclease Z/Hydroxyacylglutathione hydrolase-like"/>
    <property type="match status" value="2"/>
</dbReference>
<evidence type="ECO:0000313" key="2">
    <source>
        <dbReference type="Proteomes" id="UP000232222"/>
    </source>
</evidence>
<dbReference type="EMBL" id="CP024962">
    <property type="protein sequence ID" value="ATZ16364.1"/>
    <property type="molecule type" value="Genomic_DNA"/>
</dbReference>
<dbReference type="Proteomes" id="UP000232222">
    <property type="component" value="Chromosome"/>
</dbReference>
<dbReference type="AlphaFoldDB" id="A0A2K8NRF1"/>
<proteinExistence type="predicted"/>
<dbReference type="InterPro" id="IPR052159">
    <property type="entry name" value="Competence_DNA_uptake"/>
</dbReference>
<dbReference type="KEGG" id="efr:EFREU_v1c03380"/>
<name>A0A2K8NRF1_9MOLU</name>
<accession>A0A2K8NRF1</accession>
<dbReference type="PANTHER" id="PTHR30619">
    <property type="entry name" value="DNA INTERNALIZATION/COMPETENCE PROTEIN COMEC/REC2"/>
    <property type="match status" value="1"/>
</dbReference>
<dbReference type="InterPro" id="IPR001279">
    <property type="entry name" value="Metallo-B-lactamas"/>
</dbReference>
<evidence type="ECO:0000313" key="1">
    <source>
        <dbReference type="EMBL" id="ATZ16364.1"/>
    </source>
</evidence>
<protein>
    <submittedName>
        <fullName evidence="1">Competence protein ComEC</fullName>
    </submittedName>
</protein>
<sequence>MQKEKPSHLKINNRVFWQNHNPLVIIFCLVALSLVMLEKNQYLLSLSSFLAILFYLFWQQKRYPWLFLLVLGPLLLWLIQTWYFQDLRDLGAFYSNLKGRVVKNSGTYGIIKIGRQSVLWIAMPPSLTLGQNVNLSGWIQPLKEPPNSFSFDFSAYLRSQTVFKGIKVENYQLLPTHNLRFYFFSYWQTQAISPFLNFLLWNDKTNLEIKNQLNELNLGYLLNGTMLINIYYLKRFRNKVFGSKPSLNTITQVLFTSLFLGYLYLAAFPWFLVRFTIAQVLNLVIRQRHWNWNRQTRSFVILYSLYFINARFILQSGVWYLVIVGIFFTSNDFKMRGLRKWTWHLARSFGLFCPLEIIFNYRLNFIAPFLFLGLLPWFQFLNGFVFFAWWWPKTTNLWTFLSNITQWLLDLSTKLSWSWNFGSGLIVCFVVYFWGLWKIKGAESWKSNKWVLILTIASLILALSWAKISLETESFWMLNVGNGSSFLYVNKFKNTVIIYDCGSGPGFSPKIMGDFLKFKGLNHIDYLFISHFHLDHYNGLEHVQKLATVKNLITNEYVGNLAWTHKGIQMIGWKLDKVKDYNDTSLIILLILKNNTILLVGDLTKVGEANHLENPHFLYVIGNIKIDLLQLGHHGSKNSSSEAFLNLVNPRMIFISAGLKNNHQFPDAETIKILNKMRIPFVSTHIKINWVWNLTKNQLKSFY</sequence>
<dbReference type="RefSeq" id="WP_100609315.1">
    <property type="nucleotide sequence ID" value="NZ_CP024962.1"/>
</dbReference>
<dbReference type="SUPFAM" id="SSF56281">
    <property type="entry name" value="Metallo-hydrolase/oxidoreductase"/>
    <property type="match status" value="1"/>
</dbReference>
<keyword evidence="2" id="KW-1185">Reference proteome</keyword>
<organism evidence="1 2">
    <name type="scientific">Entomoplasma freundtii</name>
    <dbReference type="NCBI Taxonomy" id="74700"/>
    <lineage>
        <taxon>Bacteria</taxon>
        <taxon>Bacillati</taxon>
        <taxon>Mycoplasmatota</taxon>
        <taxon>Mollicutes</taxon>
        <taxon>Entomoplasmatales</taxon>
        <taxon>Entomoplasmataceae</taxon>
        <taxon>Entomoplasma</taxon>
    </lineage>
</organism>
<gene>
    <name evidence="1" type="primary">comEC</name>
    <name evidence="1" type="ORF">EFREU_v1c03380</name>
</gene>
<reference evidence="1 2" key="1">
    <citation type="submission" date="2017-11" db="EMBL/GenBank/DDBJ databases">
        <title>Genome sequence of Entomoplasma freundtii BARC 318 (ATCC 51999).</title>
        <authorList>
            <person name="Lo W.-S."/>
            <person name="Gasparich G.E."/>
            <person name="Kuo C.-H."/>
        </authorList>
    </citation>
    <scope>NUCLEOTIDE SEQUENCE [LARGE SCALE GENOMIC DNA]</scope>
    <source>
        <strain evidence="1 2">BARC 318</strain>
    </source>
</reference>
<dbReference type="InterPro" id="IPR036866">
    <property type="entry name" value="RibonucZ/Hydroxyglut_hydro"/>
</dbReference>